<feature type="chain" id="PRO_5009582297" description="DUF4159 domain-containing protein" evidence="1">
    <location>
        <begin position="20"/>
        <end position="270"/>
    </location>
</feature>
<protein>
    <recommendedName>
        <fullName evidence="2">DUF4159 domain-containing protein</fullName>
    </recommendedName>
</protein>
<dbReference type="InterPro" id="IPR025297">
    <property type="entry name" value="DUF4159"/>
</dbReference>
<feature type="domain" description="DUF4159" evidence="2">
    <location>
        <begin position="69"/>
        <end position="268"/>
    </location>
</feature>
<accession>A0A1G2CEL5</accession>
<reference evidence="3 4" key="1">
    <citation type="journal article" date="2016" name="Nat. Commun.">
        <title>Thousands of microbial genomes shed light on interconnected biogeochemical processes in an aquifer system.</title>
        <authorList>
            <person name="Anantharaman K."/>
            <person name="Brown C.T."/>
            <person name="Hug L.A."/>
            <person name="Sharon I."/>
            <person name="Castelle C.J."/>
            <person name="Probst A.J."/>
            <person name="Thomas B.C."/>
            <person name="Singh A."/>
            <person name="Wilkins M.J."/>
            <person name="Karaoz U."/>
            <person name="Brodie E.L."/>
            <person name="Williams K.H."/>
            <person name="Hubbard S.S."/>
            <person name="Banfield J.F."/>
        </authorList>
    </citation>
    <scope>NUCLEOTIDE SEQUENCE [LARGE SCALE GENOMIC DNA]</scope>
</reference>
<evidence type="ECO:0000313" key="3">
    <source>
        <dbReference type="EMBL" id="OGY99815.1"/>
    </source>
</evidence>
<dbReference type="Proteomes" id="UP000178880">
    <property type="component" value="Unassembled WGS sequence"/>
</dbReference>
<proteinExistence type="predicted"/>
<name>A0A1G2CEL5_9BACT</name>
<dbReference type="EMBL" id="MHLA01000013">
    <property type="protein sequence ID" value="OGY99815.1"/>
    <property type="molecule type" value="Genomic_DNA"/>
</dbReference>
<keyword evidence="1" id="KW-0732">Signal</keyword>
<evidence type="ECO:0000256" key="1">
    <source>
        <dbReference type="SAM" id="SignalP"/>
    </source>
</evidence>
<gene>
    <name evidence="3" type="ORF">A2945_02355</name>
</gene>
<comment type="caution">
    <text evidence="3">The sequence shown here is derived from an EMBL/GenBank/DDBJ whole genome shotgun (WGS) entry which is preliminary data.</text>
</comment>
<sequence length="270" mass="31479">MVMKRLMFILVAAAGLAVAAVPQEDGEYRRVGSVKDFDNLFPQTQQKNEFTFVRLIYNGRIQSWLYPNVKNWYTDYPKGDAQLVRVYQRLLRTDVAPESRALPILHPDLPNYPFVYSSEAGQMILTPEEAKRMREYVEHGGFWMIDDFWGSYEWKGFEEEIGKVFPDEKIVDIPLDHPIFHSLFNIDRLVQVPHGGWPDRYDNPATFEQDGDIPYARGIFDKNGRLAVFINWNTDLMDGSEMSDNPRFPEHFSTHSYKIFMNAHAYALTH</sequence>
<evidence type="ECO:0000313" key="4">
    <source>
        <dbReference type="Proteomes" id="UP000178880"/>
    </source>
</evidence>
<dbReference type="Pfam" id="PF13709">
    <property type="entry name" value="DUF4159"/>
    <property type="match status" value="1"/>
</dbReference>
<dbReference type="AlphaFoldDB" id="A0A1G2CEL5"/>
<organism evidence="3 4">
    <name type="scientific">Candidatus Liptonbacteria bacterium RIFCSPLOWO2_01_FULL_52_25</name>
    <dbReference type="NCBI Taxonomy" id="1798650"/>
    <lineage>
        <taxon>Bacteria</taxon>
        <taxon>Candidatus Liptoniibacteriota</taxon>
    </lineage>
</organism>
<dbReference type="Gene3D" id="3.40.50.12140">
    <property type="entry name" value="Domain of unknown function DUF4159"/>
    <property type="match status" value="1"/>
</dbReference>
<evidence type="ECO:0000259" key="2">
    <source>
        <dbReference type="Pfam" id="PF13709"/>
    </source>
</evidence>
<feature type="signal peptide" evidence="1">
    <location>
        <begin position="1"/>
        <end position="19"/>
    </location>
</feature>
<dbReference type="STRING" id="1798650.A2945_02355"/>